<dbReference type="InterPro" id="IPR008928">
    <property type="entry name" value="6-hairpin_glycosidase_sf"/>
</dbReference>
<reference evidence="2" key="1">
    <citation type="submission" date="2020-02" db="EMBL/GenBank/DDBJ databases">
        <authorList>
            <person name="Meier V. D."/>
        </authorList>
    </citation>
    <scope>NUCLEOTIDE SEQUENCE</scope>
    <source>
        <strain evidence="2">AVDCRST_MAG50</strain>
    </source>
</reference>
<protein>
    <recommendedName>
        <fullName evidence="3">Alpha-L-rhamnosidase six-hairpin glycosidase domain-containing protein</fullName>
    </recommendedName>
</protein>
<gene>
    <name evidence="2" type="ORF">AVDCRST_MAG50-139</name>
</gene>
<dbReference type="InterPro" id="IPR012341">
    <property type="entry name" value="6hp_glycosidase-like_sf"/>
</dbReference>
<feature type="compositionally biased region" description="Pro residues" evidence="1">
    <location>
        <begin position="748"/>
        <end position="761"/>
    </location>
</feature>
<name>A0A6J4H5P0_9ACTN</name>
<organism evidence="2">
    <name type="scientific">uncultured Acidimicrobiales bacterium</name>
    <dbReference type="NCBI Taxonomy" id="310071"/>
    <lineage>
        <taxon>Bacteria</taxon>
        <taxon>Bacillati</taxon>
        <taxon>Actinomycetota</taxon>
        <taxon>Acidimicrobiia</taxon>
        <taxon>Acidimicrobiales</taxon>
        <taxon>environmental samples</taxon>
    </lineage>
</organism>
<dbReference type="Gene3D" id="1.50.10.10">
    <property type="match status" value="1"/>
</dbReference>
<dbReference type="GO" id="GO:0005975">
    <property type="term" value="P:carbohydrate metabolic process"/>
    <property type="evidence" value="ECO:0007669"/>
    <property type="project" value="InterPro"/>
</dbReference>
<dbReference type="EMBL" id="CADCTF010000011">
    <property type="protein sequence ID" value="CAA9213194.1"/>
    <property type="molecule type" value="Genomic_DNA"/>
</dbReference>
<dbReference type="AlphaFoldDB" id="A0A6J4H5P0"/>
<feature type="region of interest" description="Disordered" evidence="1">
    <location>
        <begin position="261"/>
        <end position="284"/>
    </location>
</feature>
<evidence type="ECO:0008006" key="3">
    <source>
        <dbReference type="Google" id="ProtNLM"/>
    </source>
</evidence>
<accession>A0A6J4H5P0</accession>
<evidence type="ECO:0000313" key="2">
    <source>
        <dbReference type="EMBL" id="CAA9213194.1"/>
    </source>
</evidence>
<sequence length="761" mass="82489">MGARSRASRKATGRSGDAANVDVELSSWVLPYWLERQLDPRSPAFVPRRHLAAATNLTNRNWTSVGTVGSPSKAIVDPRGLVTPRYGGWSLDWWIGADDRWHLPSREPSVRQSLVSDTPVVETAMRVPGGDALHRVYAVPGEEPMVVVEITNATSIPFAVAFAVRPYNPEGLAVVERIALHDRTVMVDDRPALLFPKRPRRVSAGTLHDGDSAHEVLRGEAGESFPTELHDDAGMAQAAFVFPLAHRATLRVAVPFAVEPDAHGRGRSRRGTTALPEPPTELPESDVVVRSWQAQTANRGMRLVLPEGKLANAVEVNRRYMLLFHEGQDVTPGPFTAHHFQLRDAAYLLGALDRYGFHREADEVIRHLPERQSADGGFGSQREEWDANGTALYAMAEHWRLTGDASFLDADSVAAGAGWIERKRHGKRSPDEAVLRGLLPAGVPVEHLGPFDHYYWDDLWSLRGLLDAASLLGEAGRTDQALEVGTWAANLRGDLEQSIALVAERLGSPVLPAGPRRGIDPAIIGSLVACSPLGLYAADHPMIQATASAVRDRYCIDRAYFQSLSHTGLGTYLTLQLAAVELEAGDRRALDRLQWMLDAATPTYTWPQAIHPQLGGGCMGDGHHGWAAAELLTLVRNLLVREVATASTGIDLALCSLLPDGWAGQGLEVHEAPTHAGLVSFAVRWHGDRPALLWQLEPHASGRGAPVRFTAPGLDARWSSTELRGEALLAPFADFPRAEAAGAEEPPAGEPSLPPPSGSFS</sequence>
<proteinExistence type="predicted"/>
<feature type="region of interest" description="Disordered" evidence="1">
    <location>
        <begin position="736"/>
        <end position="761"/>
    </location>
</feature>
<dbReference type="SUPFAM" id="SSF48208">
    <property type="entry name" value="Six-hairpin glycosidases"/>
    <property type="match status" value="1"/>
</dbReference>
<evidence type="ECO:0000256" key="1">
    <source>
        <dbReference type="SAM" id="MobiDB-lite"/>
    </source>
</evidence>